<evidence type="ECO:0000313" key="1">
    <source>
        <dbReference type="EMBL" id="MYM91760.1"/>
    </source>
</evidence>
<comment type="caution">
    <text evidence="1">The sequence shown here is derived from an EMBL/GenBank/DDBJ whole genome shotgun (WGS) entry which is preliminary data.</text>
</comment>
<reference evidence="1 2" key="1">
    <citation type="submission" date="2020-01" db="EMBL/GenBank/DDBJ databases">
        <title>Novel species isolated from a subtropical stream in China.</title>
        <authorList>
            <person name="Lu H."/>
        </authorList>
    </citation>
    <scope>NUCLEOTIDE SEQUENCE [LARGE SCALE GENOMIC DNA]</scope>
    <source>
        <strain evidence="1 2">FT82W</strain>
    </source>
</reference>
<dbReference type="Proteomes" id="UP000470302">
    <property type="component" value="Unassembled WGS sequence"/>
</dbReference>
<gene>
    <name evidence="1" type="ORF">GTP91_31865</name>
</gene>
<name>A0A845GDX3_9BURK</name>
<keyword evidence="1" id="KW-0808">Transferase</keyword>
<dbReference type="SUPFAM" id="SSF53271">
    <property type="entry name" value="PRTase-like"/>
    <property type="match status" value="1"/>
</dbReference>
<proteinExistence type="predicted"/>
<dbReference type="Gene3D" id="3.40.50.2020">
    <property type="match status" value="1"/>
</dbReference>
<feature type="non-terminal residue" evidence="1">
    <location>
        <position position="1"/>
    </location>
</feature>
<organism evidence="1 2">
    <name type="scientific">Duganella vulcania</name>
    <dbReference type="NCBI Taxonomy" id="2692166"/>
    <lineage>
        <taxon>Bacteria</taxon>
        <taxon>Pseudomonadati</taxon>
        <taxon>Pseudomonadota</taxon>
        <taxon>Betaproteobacteria</taxon>
        <taxon>Burkholderiales</taxon>
        <taxon>Oxalobacteraceae</taxon>
        <taxon>Telluria group</taxon>
        <taxon>Duganella</taxon>
    </lineage>
</organism>
<dbReference type="AlphaFoldDB" id="A0A845GDX3"/>
<dbReference type="GO" id="GO:0016757">
    <property type="term" value="F:glycosyltransferase activity"/>
    <property type="evidence" value="ECO:0007669"/>
    <property type="project" value="UniProtKB-KW"/>
</dbReference>
<protein>
    <submittedName>
        <fullName evidence="1">Phosphoribosyltransferase</fullName>
    </submittedName>
</protein>
<keyword evidence="1" id="KW-0328">Glycosyltransferase</keyword>
<sequence>MRLAVRVARDAGAARIVVAVPVAPQDECAALKAEADELVCLRTPSPFYAVGHWYRDFEQVGDEQVAHLLEQAWSAEAARAPD</sequence>
<evidence type="ECO:0000313" key="2">
    <source>
        <dbReference type="Proteomes" id="UP000470302"/>
    </source>
</evidence>
<dbReference type="EMBL" id="WWCW01000263">
    <property type="protein sequence ID" value="MYM91760.1"/>
    <property type="molecule type" value="Genomic_DNA"/>
</dbReference>
<accession>A0A845GDX3</accession>
<dbReference type="InterPro" id="IPR029057">
    <property type="entry name" value="PRTase-like"/>
</dbReference>